<evidence type="ECO:0008006" key="9">
    <source>
        <dbReference type="Google" id="ProtNLM"/>
    </source>
</evidence>
<feature type="coiled-coil region" evidence="5">
    <location>
        <begin position="343"/>
        <end position="370"/>
    </location>
</feature>
<dbReference type="GO" id="GO:0005929">
    <property type="term" value="C:cilium"/>
    <property type="evidence" value="ECO:0007669"/>
    <property type="project" value="UniProtKB-SubCell"/>
</dbReference>
<evidence type="ECO:0000256" key="3">
    <source>
        <dbReference type="ARBA" id="ARBA00023069"/>
    </source>
</evidence>
<comment type="caution">
    <text evidence="7">The sequence shown here is derived from an EMBL/GenBank/DDBJ whole genome shotgun (WGS) entry which is preliminary data.</text>
</comment>
<dbReference type="AlphaFoldDB" id="A0ABD2HX10"/>
<evidence type="ECO:0000313" key="8">
    <source>
        <dbReference type="Proteomes" id="UP001620645"/>
    </source>
</evidence>
<evidence type="ECO:0000256" key="5">
    <source>
        <dbReference type="SAM" id="Coils"/>
    </source>
</evidence>
<keyword evidence="3" id="KW-0969">Cilium</keyword>
<evidence type="ECO:0000256" key="2">
    <source>
        <dbReference type="ARBA" id="ARBA00009415"/>
    </source>
</evidence>
<name>A0ABD2HX10_HETSC</name>
<protein>
    <recommendedName>
        <fullName evidence="9">Intraflagellar transport protein 57</fullName>
    </recommendedName>
</protein>
<reference evidence="7 8" key="1">
    <citation type="submission" date="2024-10" db="EMBL/GenBank/DDBJ databases">
        <authorList>
            <person name="Kim D."/>
        </authorList>
    </citation>
    <scope>NUCLEOTIDE SEQUENCE [LARGE SCALE GENOMIC DNA]</scope>
    <source>
        <strain evidence="7">Taebaek</strain>
    </source>
</reference>
<keyword evidence="5" id="KW-0175">Coiled coil</keyword>
<dbReference type="PANTHER" id="PTHR16011">
    <property type="entry name" value="IFT57/HIPPI"/>
    <property type="match status" value="1"/>
</dbReference>
<dbReference type="PANTHER" id="PTHR16011:SF0">
    <property type="entry name" value="INTRAFLAGELLAR TRANSPORT PROTEIN 57 HOMOLOG"/>
    <property type="match status" value="1"/>
</dbReference>
<sequence length="428" mass="48659">MNDETDEAKVPTATKKENESEEGPGRLYEAFAQAELVAERLKLLDYEREFVPLGDSLKPIPRHYFALSTNIGEQFHLFTSLCSWLIRKSGVDPSMEMPHEFDDPNATVARILDSLKAKDIEIPFSAGKLKTGSGTQCLFVLFHLTGLAMEGVGFNFEPIKAGEDDLAEQNEGQDQADEAELTAEQFLDEVEMAEDIDEPTEEIDENQMPFGVSADGTSSGEAQIGTVPLMDVLRTSVADSAKMEDELKRVTPQLKVTVRANLRDWRMHTEQMQRMERELREQYSELKPFMARTGEEIGQAMERIRTRESHLNEQFGNLLLLYRNRQNELATITEQYRESSGTINSQTETLNALNEEIEQLKQQIEEQGLQNTSGAPILKIKQALAKMDRDIVVMRVQIATVEQTLWKSQLNDRMNNTWEYANYSSEVY</sequence>
<evidence type="ECO:0000256" key="1">
    <source>
        <dbReference type="ARBA" id="ARBA00004138"/>
    </source>
</evidence>
<dbReference type="InterPro" id="IPR019530">
    <property type="entry name" value="Intra-flagellar_transport_57"/>
</dbReference>
<dbReference type="Pfam" id="PF10498">
    <property type="entry name" value="IFT57"/>
    <property type="match status" value="1"/>
</dbReference>
<evidence type="ECO:0000256" key="4">
    <source>
        <dbReference type="ARBA" id="ARBA00023273"/>
    </source>
</evidence>
<gene>
    <name evidence="7" type="ORF">niasHS_017843</name>
</gene>
<evidence type="ECO:0000313" key="7">
    <source>
        <dbReference type="EMBL" id="KAL3072869.1"/>
    </source>
</evidence>
<dbReference type="Proteomes" id="UP001620645">
    <property type="component" value="Unassembled WGS sequence"/>
</dbReference>
<proteinExistence type="inferred from homology"/>
<keyword evidence="8" id="KW-1185">Reference proteome</keyword>
<accession>A0ABD2HX10</accession>
<dbReference type="EMBL" id="JBICCN010000373">
    <property type="protein sequence ID" value="KAL3072869.1"/>
    <property type="molecule type" value="Genomic_DNA"/>
</dbReference>
<comment type="similarity">
    <text evidence="2">Belongs to the IFT57 family.</text>
</comment>
<evidence type="ECO:0000256" key="6">
    <source>
        <dbReference type="SAM" id="MobiDB-lite"/>
    </source>
</evidence>
<organism evidence="7 8">
    <name type="scientific">Heterodera schachtii</name>
    <name type="common">Sugarbeet cyst nematode worm</name>
    <name type="synonym">Tylenchus schachtii</name>
    <dbReference type="NCBI Taxonomy" id="97005"/>
    <lineage>
        <taxon>Eukaryota</taxon>
        <taxon>Metazoa</taxon>
        <taxon>Ecdysozoa</taxon>
        <taxon>Nematoda</taxon>
        <taxon>Chromadorea</taxon>
        <taxon>Rhabditida</taxon>
        <taxon>Tylenchina</taxon>
        <taxon>Tylenchomorpha</taxon>
        <taxon>Tylenchoidea</taxon>
        <taxon>Heteroderidae</taxon>
        <taxon>Heteroderinae</taxon>
        <taxon>Heterodera</taxon>
    </lineage>
</organism>
<comment type="subcellular location">
    <subcellularLocation>
        <location evidence="1">Cell projection</location>
        <location evidence="1">Cilium</location>
    </subcellularLocation>
</comment>
<feature type="region of interest" description="Disordered" evidence="6">
    <location>
        <begin position="1"/>
        <end position="25"/>
    </location>
</feature>
<keyword evidence="4" id="KW-0966">Cell projection</keyword>